<feature type="transmembrane region" description="Helical" evidence="7">
    <location>
        <begin position="373"/>
        <end position="396"/>
    </location>
</feature>
<feature type="transmembrane region" description="Helical" evidence="7">
    <location>
        <begin position="47"/>
        <end position="65"/>
    </location>
</feature>
<name>A0A8I0K2Y2_9ACTN</name>
<dbReference type="InterPro" id="IPR020846">
    <property type="entry name" value="MFS_dom"/>
</dbReference>
<comment type="subcellular location">
    <subcellularLocation>
        <location evidence="1">Cell membrane</location>
        <topology evidence="1">Multi-pass membrane protein</topology>
    </subcellularLocation>
</comment>
<feature type="transmembrane region" description="Helical" evidence="7">
    <location>
        <begin position="71"/>
        <end position="94"/>
    </location>
</feature>
<dbReference type="CDD" id="cd06173">
    <property type="entry name" value="MFS_MefA_like"/>
    <property type="match status" value="1"/>
</dbReference>
<dbReference type="AlphaFoldDB" id="A0A8I0K2Y2"/>
<feature type="domain" description="Major facilitator superfamily (MFS) profile" evidence="8">
    <location>
        <begin position="249"/>
        <end position="427"/>
    </location>
</feature>
<evidence type="ECO:0000259" key="8">
    <source>
        <dbReference type="PROSITE" id="PS50850"/>
    </source>
</evidence>
<proteinExistence type="predicted"/>
<evidence type="ECO:0000256" key="7">
    <source>
        <dbReference type="SAM" id="Phobius"/>
    </source>
</evidence>
<dbReference type="GO" id="GO:0022857">
    <property type="term" value="F:transmembrane transporter activity"/>
    <property type="evidence" value="ECO:0007669"/>
    <property type="project" value="InterPro"/>
</dbReference>
<dbReference type="PANTHER" id="PTHR23513">
    <property type="entry name" value="INTEGRAL MEMBRANE EFFLUX PROTEIN-RELATED"/>
    <property type="match status" value="1"/>
</dbReference>
<feature type="transmembrane region" description="Helical" evidence="7">
    <location>
        <begin position="402"/>
        <end position="419"/>
    </location>
</feature>
<gene>
    <name evidence="9" type="ORF">IBG24_09140</name>
</gene>
<evidence type="ECO:0000256" key="2">
    <source>
        <dbReference type="ARBA" id="ARBA00022448"/>
    </source>
</evidence>
<evidence type="ECO:0000256" key="6">
    <source>
        <dbReference type="ARBA" id="ARBA00023136"/>
    </source>
</evidence>
<sequence length="427" mass="43619">MTDDAAFVAEVSGVRSVPSLARFEKRPRNAARLLVDPDFASVFWGKLFGFAGVTIQTLVTSLMAFEATGSAFAVGLVNAALFAPQVLVGPWSGAAADRGWATHQIIAGRLVSAASVGALAVWTATSDLAGWKAIAVMCAACWVAGTGLAIGGAAMNSLVPQLVARSELPVAMSLNTVPVSVARVAGPALGAYVFASSGAVVALWWAAAGHAVFAIFVLAVRPPGGPRLPRSSAGQVRAAWAYVLHDDRLLLRLLLAVTFIGFGSEPVFILAPTYADGFGGGAALVGSMSASFGVGAALGLVLSFVGESRLPHARTACVGFWLLTAAAAGCAVVQSSALAHVAFAVAGAGFTLAMAGVNTLLQLRIPNELRGRVMAMWMIGLVGARPITALFVGSLADLWSDRIAFGATAVLMAGATWAFRPARIAGT</sequence>
<dbReference type="Pfam" id="PF05977">
    <property type="entry name" value="MFS_3"/>
    <property type="match status" value="1"/>
</dbReference>
<evidence type="ECO:0000256" key="4">
    <source>
        <dbReference type="ARBA" id="ARBA00022692"/>
    </source>
</evidence>
<evidence type="ECO:0000256" key="3">
    <source>
        <dbReference type="ARBA" id="ARBA00022475"/>
    </source>
</evidence>
<feature type="transmembrane region" description="Helical" evidence="7">
    <location>
        <begin position="201"/>
        <end position="220"/>
    </location>
</feature>
<dbReference type="GO" id="GO:0005886">
    <property type="term" value="C:plasma membrane"/>
    <property type="evidence" value="ECO:0007669"/>
    <property type="project" value="UniProtKB-SubCell"/>
</dbReference>
<dbReference type="PROSITE" id="PS50850">
    <property type="entry name" value="MFS"/>
    <property type="match status" value="1"/>
</dbReference>
<evidence type="ECO:0000313" key="9">
    <source>
        <dbReference type="EMBL" id="MBC9226480.1"/>
    </source>
</evidence>
<accession>A0A8I0K2Y2</accession>
<dbReference type="EMBL" id="JACTVM010000002">
    <property type="protein sequence ID" value="MBC9226480.1"/>
    <property type="molecule type" value="Genomic_DNA"/>
</dbReference>
<dbReference type="Proteomes" id="UP000620591">
    <property type="component" value="Unassembled WGS sequence"/>
</dbReference>
<dbReference type="RefSeq" id="WP_187769328.1">
    <property type="nucleotide sequence ID" value="NZ_JACTVM010000002.1"/>
</dbReference>
<feature type="transmembrane region" description="Helical" evidence="7">
    <location>
        <begin position="131"/>
        <end position="155"/>
    </location>
</feature>
<reference evidence="9" key="1">
    <citation type="submission" date="2020-09" db="EMBL/GenBank/DDBJ databases">
        <title>Novel species in genus Aeromicrobium.</title>
        <authorList>
            <person name="Zhang G."/>
        </authorList>
    </citation>
    <scope>NUCLEOTIDE SEQUENCE</scope>
    <source>
        <strain evidence="9">Zg-636</strain>
    </source>
</reference>
<protein>
    <submittedName>
        <fullName evidence="9">MFS transporter</fullName>
    </submittedName>
</protein>
<keyword evidence="5 7" id="KW-1133">Transmembrane helix</keyword>
<dbReference type="SUPFAM" id="SSF103473">
    <property type="entry name" value="MFS general substrate transporter"/>
    <property type="match status" value="1"/>
</dbReference>
<comment type="caution">
    <text evidence="9">The sequence shown here is derived from an EMBL/GenBank/DDBJ whole genome shotgun (WGS) entry which is preliminary data.</text>
</comment>
<dbReference type="InterPro" id="IPR036259">
    <property type="entry name" value="MFS_trans_sf"/>
</dbReference>
<evidence type="ECO:0000256" key="1">
    <source>
        <dbReference type="ARBA" id="ARBA00004651"/>
    </source>
</evidence>
<evidence type="ECO:0000256" key="5">
    <source>
        <dbReference type="ARBA" id="ARBA00022989"/>
    </source>
</evidence>
<dbReference type="Gene3D" id="1.20.1250.20">
    <property type="entry name" value="MFS general substrate transporter like domains"/>
    <property type="match status" value="1"/>
</dbReference>
<dbReference type="PANTHER" id="PTHR23513:SF11">
    <property type="entry name" value="STAPHYLOFERRIN A TRANSPORTER"/>
    <property type="match status" value="1"/>
</dbReference>
<keyword evidence="2" id="KW-0813">Transport</keyword>
<feature type="transmembrane region" description="Helical" evidence="7">
    <location>
        <begin position="341"/>
        <end position="361"/>
    </location>
</feature>
<keyword evidence="6 7" id="KW-0472">Membrane</keyword>
<feature type="transmembrane region" description="Helical" evidence="7">
    <location>
        <begin position="283"/>
        <end position="305"/>
    </location>
</feature>
<keyword evidence="4 7" id="KW-0812">Transmembrane</keyword>
<feature type="transmembrane region" description="Helical" evidence="7">
    <location>
        <begin position="249"/>
        <end position="271"/>
    </location>
</feature>
<keyword evidence="3" id="KW-1003">Cell membrane</keyword>
<feature type="transmembrane region" description="Helical" evidence="7">
    <location>
        <begin position="317"/>
        <end position="335"/>
    </location>
</feature>
<organism evidence="9 10">
    <name type="scientific">Aeromicrobium senzhongii</name>
    <dbReference type="NCBI Taxonomy" id="2663859"/>
    <lineage>
        <taxon>Bacteria</taxon>
        <taxon>Bacillati</taxon>
        <taxon>Actinomycetota</taxon>
        <taxon>Actinomycetes</taxon>
        <taxon>Propionibacteriales</taxon>
        <taxon>Nocardioidaceae</taxon>
        <taxon>Aeromicrobium</taxon>
    </lineage>
</organism>
<evidence type="ECO:0000313" key="10">
    <source>
        <dbReference type="Proteomes" id="UP000620591"/>
    </source>
</evidence>
<dbReference type="InterPro" id="IPR010290">
    <property type="entry name" value="TM_effector"/>
</dbReference>
<feature type="transmembrane region" description="Helical" evidence="7">
    <location>
        <begin position="106"/>
        <end position="125"/>
    </location>
</feature>